<name>A0A3E1RFZ8_9BURK</name>
<dbReference type="SUPFAM" id="SSF56801">
    <property type="entry name" value="Acetyl-CoA synthetase-like"/>
    <property type="match status" value="1"/>
</dbReference>
<evidence type="ECO:0000256" key="2">
    <source>
        <dbReference type="ARBA" id="ARBA00022840"/>
    </source>
</evidence>
<gene>
    <name evidence="5" type="ORF">DIC66_03945</name>
</gene>
<feature type="domain" description="AMP-dependent synthetase/ligase" evidence="4">
    <location>
        <begin position="38"/>
        <end position="397"/>
    </location>
</feature>
<dbReference type="EMBL" id="QFZK01000002">
    <property type="protein sequence ID" value="RFO98296.1"/>
    <property type="molecule type" value="Genomic_DNA"/>
</dbReference>
<dbReference type="InterPro" id="IPR045851">
    <property type="entry name" value="AMP-bd_C_sf"/>
</dbReference>
<sequence length="566" mass="62685">MHSESTNQTPEKLMLDYVYAHELALADQVFLSQPIGGGQVRDYTWSQTMDQARRMATHIRSLGLEPGARIAILSKNCAHFFIAELAIWLAGGTTVAIFPTETAETIRYVLQHSGASLLFVGKLDQWEQQASAVPADLPCIALPLAPATPYESWDAITRRTAPLTGRVMRAATDMAILMYTSGSTGQPKGVMHSFAAATASSVGMQHYIQQYIGTDAEMRVLSYLPLAHIYERAWIECTALVNGRTHVYFAESLDTFLQDLNRARPNVFASVPRLWLKFQQGVFHKVRAQKLERLLRIPLLGRLVGRKVLKGLGLDQAMLAASGSAPIPPELIVWYRRLGLNLMEGYAMTEDFAYSHASTPHFNAPGCVGIPMPGVEVRLSEEGEVLLKSPGQMLGYYRQPDLDAQVFTADGFFRTGDKGERDAHGLLKITGRVKELFKSSKGKYIAPAPIENLLNAHPMIELSMVSGVGQAAVYGLVVLAEHLRARTGEAPVKARVEHELSQLLQHVNSQLADYEQLRMLVVADEPWSIENGLLTPTMKIRRSRIETAVQERMPGWYACEDAVCWA</sequence>
<dbReference type="GO" id="GO:0005524">
    <property type="term" value="F:ATP binding"/>
    <property type="evidence" value="ECO:0007669"/>
    <property type="project" value="UniProtKB-KW"/>
</dbReference>
<dbReference type="OrthoDB" id="9766486at2"/>
<dbReference type="Gene3D" id="3.40.50.12780">
    <property type="entry name" value="N-terminal domain of ligase-like"/>
    <property type="match status" value="1"/>
</dbReference>
<evidence type="ECO:0000259" key="4">
    <source>
        <dbReference type="Pfam" id="PF00501"/>
    </source>
</evidence>
<dbReference type="Pfam" id="PF00501">
    <property type="entry name" value="AMP-binding"/>
    <property type="match status" value="1"/>
</dbReference>
<keyword evidence="6" id="KW-1185">Reference proteome</keyword>
<dbReference type="GO" id="GO:0004467">
    <property type="term" value="F:long-chain fatty acid-CoA ligase activity"/>
    <property type="evidence" value="ECO:0007669"/>
    <property type="project" value="UniProtKB-EC"/>
</dbReference>
<comment type="catalytic activity">
    <reaction evidence="3">
        <text>a long-chain fatty acid + ATP + CoA = a long-chain fatty acyl-CoA + AMP + diphosphate</text>
        <dbReference type="Rhea" id="RHEA:15421"/>
        <dbReference type="ChEBI" id="CHEBI:30616"/>
        <dbReference type="ChEBI" id="CHEBI:33019"/>
        <dbReference type="ChEBI" id="CHEBI:57287"/>
        <dbReference type="ChEBI" id="CHEBI:57560"/>
        <dbReference type="ChEBI" id="CHEBI:83139"/>
        <dbReference type="ChEBI" id="CHEBI:456215"/>
        <dbReference type="EC" id="6.2.1.3"/>
    </reaction>
    <physiologicalReaction direction="left-to-right" evidence="3">
        <dbReference type="Rhea" id="RHEA:15422"/>
    </physiologicalReaction>
</comment>
<proteinExistence type="predicted"/>
<protein>
    <submittedName>
        <fullName evidence="5">AMP-binding acetyl-CoA synthetase</fullName>
    </submittedName>
</protein>
<organism evidence="5 6">
    <name type="scientific">Rhodoferax lacus</name>
    <dbReference type="NCBI Taxonomy" id="2184758"/>
    <lineage>
        <taxon>Bacteria</taxon>
        <taxon>Pseudomonadati</taxon>
        <taxon>Pseudomonadota</taxon>
        <taxon>Betaproteobacteria</taxon>
        <taxon>Burkholderiales</taxon>
        <taxon>Comamonadaceae</taxon>
        <taxon>Rhodoferax</taxon>
    </lineage>
</organism>
<dbReference type="Proteomes" id="UP000260665">
    <property type="component" value="Unassembled WGS sequence"/>
</dbReference>
<keyword evidence="2" id="KW-0067">ATP-binding</keyword>
<dbReference type="GO" id="GO:0016020">
    <property type="term" value="C:membrane"/>
    <property type="evidence" value="ECO:0007669"/>
    <property type="project" value="TreeGrafter"/>
</dbReference>
<keyword evidence="1" id="KW-0547">Nucleotide-binding</keyword>
<dbReference type="InterPro" id="IPR000873">
    <property type="entry name" value="AMP-dep_synth/lig_dom"/>
</dbReference>
<accession>A0A3E1RFZ8</accession>
<evidence type="ECO:0000256" key="3">
    <source>
        <dbReference type="ARBA" id="ARBA00024484"/>
    </source>
</evidence>
<dbReference type="PROSITE" id="PS00455">
    <property type="entry name" value="AMP_BINDING"/>
    <property type="match status" value="1"/>
</dbReference>
<dbReference type="PANTHER" id="PTHR43272:SF33">
    <property type="entry name" value="AMP-BINDING DOMAIN-CONTAINING PROTEIN-RELATED"/>
    <property type="match status" value="1"/>
</dbReference>
<evidence type="ECO:0000313" key="6">
    <source>
        <dbReference type="Proteomes" id="UP000260665"/>
    </source>
</evidence>
<comment type="caution">
    <text evidence="5">The sequence shown here is derived from an EMBL/GenBank/DDBJ whole genome shotgun (WGS) entry which is preliminary data.</text>
</comment>
<dbReference type="InterPro" id="IPR042099">
    <property type="entry name" value="ANL_N_sf"/>
</dbReference>
<dbReference type="AlphaFoldDB" id="A0A3E1RFZ8"/>
<dbReference type="PANTHER" id="PTHR43272">
    <property type="entry name" value="LONG-CHAIN-FATTY-ACID--COA LIGASE"/>
    <property type="match status" value="1"/>
</dbReference>
<evidence type="ECO:0000256" key="1">
    <source>
        <dbReference type="ARBA" id="ARBA00022741"/>
    </source>
</evidence>
<evidence type="ECO:0000313" key="5">
    <source>
        <dbReference type="EMBL" id="RFO98296.1"/>
    </source>
</evidence>
<dbReference type="InterPro" id="IPR020845">
    <property type="entry name" value="AMP-binding_CS"/>
</dbReference>
<dbReference type="Pfam" id="PF23562">
    <property type="entry name" value="AMP-binding_C_3"/>
    <property type="match status" value="1"/>
</dbReference>
<reference evidence="5 6" key="1">
    <citation type="submission" date="2018-05" db="EMBL/GenBank/DDBJ databases">
        <title>Rhodoferax soyangensis sp.nov., isolated from an oligotrophic freshwater lake.</title>
        <authorList>
            <person name="Park M."/>
        </authorList>
    </citation>
    <scope>NUCLEOTIDE SEQUENCE [LARGE SCALE GENOMIC DNA]</scope>
    <source>
        <strain evidence="5 6">IMCC26218</strain>
    </source>
</reference>
<dbReference type="Gene3D" id="3.30.300.30">
    <property type="match status" value="1"/>
</dbReference>